<dbReference type="Proteomes" id="UP000092461">
    <property type="component" value="Unassembled WGS sequence"/>
</dbReference>
<dbReference type="PANTHER" id="PTHR14085:SF3">
    <property type="entry name" value="WD REPEAT-CONTAINING PROTEIN 46"/>
    <property type="match status" value="1"/>
</dbReference>
<dbReference type="PROSITE" id="PS50294">
    <property type="entry name" value="WD_REPEATS_REGION"/>
    <property type="match status" value="1"/>
</dbReference>
<dbReference type="InterPro" id="IPR040315">
    <property type="entry name" value="WDR46/Utp7"/>
</dbReference>
<evidence type="ECO:0000256" key="2">
    <source>
        <dbReference type="ARBA" id="ARBA00022552"/>
    </source>
</evidence>
<protein>
    <recommendedName>
        <fullName evidence="8">BING4 C-terminal domain-containing protein</fullName>
    </recommendedName>
</protein>
<evidence type="ECO:0000259" key="8">
    <source>
        <dbReference type="SMART" id="SM01033"/>
    </source>
</evidence>
<evidence type="ECO:0000256" key="4">
    <source>
        <dbReference type="ARBA" id="ARBA00022737"/>
    </source>
</evidence>
<dbReference type="InterPro" id="IPR019775">
    <property type="entry name" value="WD40_repeat_CS"/>
</dbReference>
<feature type="domain" description="BING4 C-terminal" evidence="8">
    <location>
        <begin position="411"/>
        <end position="489"/>
    </location>
</feature>
<dbReference type="FunFam" id="2.130.10.10:FF:000378">
    <property type="entry name" value="U3 small nucleolar RNA-associated protein 7"/>
    <property type="match status" value="1"/>
</dbReference>
<dbReference type="VEuPathDB" id="VectorBase:LLOJ002028"/>
<reference evidence="9" key="1">
    <citation type="submission" date="2020-05" db="UniProtKB">
        <authorList>
            <consortium name="EnsemblMetazoa"/>
        </authorList>
    </citation>
    <scope>IDENTIFICATION</scope>
    <source>
        <strain evidence="9">Jacobina</strain>
    </source>
</reference>
<keyword evidence="5" id="KW-0539">Nucleus</keyword>
<dbReference type="EnsemblMetazoa" id="LLOJ002028-RA">
    <property type="protein sequence ID" value="LLOJ002028-PA"/>
    <property type="gene ID" value="LLOJ002028"/>
</dbReference>
<feature type="compositionally biased region" description="Basic and acidic residues" evidence="7">
    <location>
        <begin position="539"/>
        <end position="550"/>
    </location>
</feature>
<dbReference type="VEuPathDB" id="VectorBase:LLONM1_009157"/>
<dbReference type="InterPro" id="IPR036322">
    <property type="entry name" value="WD40_repeat_dom_sf"/>
</dbReference>
<dbReference type="Pfam" id="PF00400">
    <property type="entry name" value="WD40"/>
    <property type="match status" value="1"/>
</dbReference>
<dbReference type="InterPro" id="IPR015943">
    <property type="entry name" value="WD40/YVTN_repeat-like_dom_sf"/>
</dbReference>
<dbReference type="SMART" id="SM01033">
    <property type="entry name" value="BING4CT"/>
    <property type="match status" value="1"/>
</dbReference>
<dbReference type="GO" id="GO:0032040">
    <property type="term" value="C:small-subunit processome"/>
    <property type="evidence" value="ECO:0007669"/>
    <property type="project" value="TreeGrafter"/>
</dbReference>
<name>A0A1B0CCG0_LUTLO</name>
<dbReference type="InterPro" id="IPR012952">
    <property type="entry name" value="BING4_C_dom"/>
</dbReference>
<dbReference type="PANTHER" id="PTHR14085">
    <property type="entry name" value="WD-REPEAT PROTEIN BING4"/>
    <property type="match status" value="1"/>
</dbReference>
<dbReference type="SUPFAM" id="SSF50978">
    <property type="entry name" value="WD40 repeat-like"/>
    <property type="match status" value="1"/>
</dbReference>
<dbReference type="GO" id="GO:0030686">
    <property type="term" value="C:90S preribosome"/>
    <property type="evidence" value="ECO:0007669"/>
    <property type="project" value="TreeGrafter"/>
</dbReference>
<dbReference type="GO" id="GO:0000462">
    <property type="term" value="P:maturation of SSU-rRNA from tricistronic rRNA transcript (SSU-rRNA, 5.8S rRNA, LSU-rRNA)"/>
    <property type="evidence" value="ECO:0007669"/>
    <property type="project" value="TreeGrafter"/>
</dbReference>
<dbReference type="Gene3D" id="2.130.10.10">
    <property type="entry name" value="YVTN repeat-like/Quinoprotein amine dehydrogenase"/>
    <property type="match status" value="1"/>
</dbReference>
<evidence type="ECO:0000256" key="6">
    <source>
        <dbReference type="PROSITE-ProRule" id="PRU00221"/>
    </source>
</evidence>
<feature type="region of interest" description="Disordered" evidence="7">
    <location>
        <begin position="1"/>
        <end position="23"/>
    </location>
</feature>
<feature type="repeat" description="WD" evidence="6">
    <location>
        <begin position="329"/>
        <end position="363"/>
    </location>
</feature>
<feature type="region of interest" description="Disordered" evidence="7">
    <location>
        <begin position="521"/>
        <end position="550"/>
    </location>
</feature>
<keyword evidence="10" id="KW-1185">Reference proteome</keyword>
<organism evidence="9 10">
    <name type="scientific">Lutzomyia longipalpis</name>
    <name type="common">Sand fly</name>
    <dbReference type="NCBI Taxonomy" id="7200"/>
    <lineage>
        <taxon>Eukaryota</taxon>
        <taxon>Metazoa</taxon>
        <taxon>Ecdysozoa</taxon>
        <taxon>Arthropoda</taxon>
        <taxon>Hexapoda</taxon>
        <taxon>Insecta</taxon>
        <taxon>Pterygota</taxon>
        <taxon>Neoptera</taxon>
        <taxon>Endopterygota</taxon>
        <taxon>Diptera</taxon>
        <taxon>Nematocera</taxon>
        <taxon>Psychodoidea</taxon>
        <taxon>Psychodidae</taxon>
        <taxon>Lutzomyia</taxon>
        <taxon>Lutzomyia</taxon>
    </lineage>
</organism>
<sequence>METEMFFVDTGRPDQEAVEKPQKVKGQQEIVVVNKERPFGKFRPKGKFPNNKFEQKFNANQGRVFRRRGGKKFQGPAPIDKEALEKHSRGAGADVTGVKGNFHRAKLRKKEIYHEFATEQAARTEILLTEGEGFIEPDEGEETAEYTQGEIRENVDITAATKAFELKLDFGAYRMRYTRNGRHLLLGGRKGHVAALDWVRKKLHCETNVMEEVVDVSWLHLETMYAAAQKQWVHFYDKKGVELHCVKRLHRVERMEFLPYHFLLATVSDTGYLSWLDVSVGEIVGNFHAKVGRIRSVCQNPYNALLCLGGAKGVVSMWAPSQPQAVAQMVCHPAPLSAIATDSTGLNLFTAGQDRCVRVWDLRQLSGPLHIYRTRTAVQELAISQRGLMGFAMGNVVEIYRKPSALTAVTPYLRQRVEGHVTGLQFCPYEDVLGVSTARGFTSLLVPGAGEPNFDAREANPFMSLSQRREHEVHALLEKIPMELIALEPNKVAEVDVPTFKERFEAKRKMMLMKPPKIDFEPRRKAKGKGGSVQRAKNKQIEREKKRKEFKEDVRELQRKIVEEHKEKDVVAPAEDFIPLESKSKSVLDRFRPKKKQKK</sequence>
<evidence type="ECO:0000256" key="3">
    <source>
        <dbReference type="ARBA" id="ARBA00022574"/>
    </source>
</evidence>
<dbReference type="Pfam" id="PF08149">
    <property type="entry name" value="BING4CT"/>
    <property type="match status" value="1"/>
</dbReference>
<feature type="compositionally biased region" description="Basic and acidic residues" evidence="7">
    <location>
        <begin position="11"/>
        <end position="22"/>
    </location>
</feature>
<evidence type="ECO:0000313" key="9">
    <source>
        <dbReference type="EnsemblMetazoa" id="LLOJ002028-PA"/>
    </source>
</evidence>
<dbReference type="SMART" id="SM00320">
    <property type="entry name" value="WD40"/>
    <property type="match status" value="3"/>
</dbReference>
<evidence type="ECO:0000313" key="10">
    <source>
        <dbReference type="Proteomes" id="UP000092461"/>
    </source>
</evidence>
<evidence type="ECO:0000256" key="1">
    <source>
        <dbReference type="ARBA" id="ARBA00004604"/>
    </source>
</evidence>
<keyword evidence="4" id="KW-0677">Repeat</keyword>
<dbReference type="AlphaFoldDB" id="A0A1B0CCG0"/>
<accession>A0A1B0CCG0</accession>
<dbReference type="EMBL" id="AJWK01006699">
    <property type="status" value="NOT_ANNOTATED_CDS"/>
    <property type="molecule type" value="Genomic_DNA"/>
</dbReference>
<evidence type="ECO:0000256" key="5">
    <source>
        <dbReference type="ARBA" id="ARBA00023242"/>
    </source>
</evidence>
<proteinExistence type="predicted"/>
<keyword evidence="2" id="KW-0698">rRNA processing</keyword>
<dbReference type="PROSITE" id="PS50082">
    <property type="entry name" value="WD_REPEATS_2"/>
    <property type="match status" value="1"/>
</dbReference>
<comment type="subcellular location">
    <subcellularLocation>
        <location evidence="1">Nucleus</location>
        <location evidence="1">Nucleolus</location>
    </subcellularLocation>
</comment>
<dbReference type="InterPro" id="IPR001680">
    <property type="entry name" value="WD40_rpt"/>
</dbReference>
<dbReference type="PROSITE" id="PS00678">
    <property type="entry name" value="WD_REPEATS_1"/>
    <property type="match status" value="1"/>
</dbReference>
<keyword evidence="3 6" id="KW-0853">WD repeat</keyword>
<evidence type="ECO:0000256" key="7">
    <source>
        <dbReference type="SAM" id="MobiDB-lite"/>
    </source>
</evidence>